<accession>A0A518DPD3</accession>
<proteinExistence type="predicted"/>
<dbReference type="InterPro" id="IPR007280">
    <property type="entry name" value="Peptidase_C_arc/bac"/>
</dbReference>
<feature type="domain" description="Peptidase C-terminal archaeal/bacterial" evidence="2">
    <location>
        <begin position="157"/>
        <end position="226"/>
    </location>
</feature>
<protein>
    <recommendedName>
        <fullName evidence="2">Peptidase C-terminal archaeal/bacterial domain-containing protein</fullName>
    </recommendedName>
</protein>
<feature type="chain" id="PRO_5021918710" description="Peptidase C-terminal archaeal/bacterial domain-containing protein" evidence="1">
    <location>
        <begin position="25"/>
        <end position="1010"/>
    </location>
</feature>
<dbReference type="AlphaFoldDB" id="A0A518DPD3"/>
<organism evidence="3 4">
    <name type="scientific">Lignipirellula cremea</name>
    <dbReference type="NCBI Taxonomy" id="2528010"/>
    <lineage>
        <taxon>Bacteria</taxon>
        <taxon>Pseudomonadati</taxon>
        <taxon>Planctomycetota</taxon>
        <taxon>Planctomycetia</taxon>
        <taxon>Pirellulales</taxon>
        <taxon>Pirellulaceae</taxon>
        <taxon>Lignipirellula</taxon>
    </lineage>
</organism>
<evidence type="ECO:0000313" key="3">
    <source>
        <dbReference type="EMBL" id="QDU93689.1"/>
    </source>
</evidence>
<keyword evidence="4" id="KW-1185">Reference proteome</keyword>
<reference evidence="3 4" key="1">
    <citation type="submission" date="2019-02" db="EMBL/GenBank/DDBJ databases">
        <title>Deep-cultivation of Planctomycetes and their phenomic and genomic characterization uncovers novel biology.</title>
        <authorList>
            <person name="Wiegand S."/>
            <person name="Jogler M."/>
            <person name="Boedeker C."/>
            <person name="Pinto D."/>
            <person name="Vollmers J."/>
            <person name="Rivas-Marin E."/>
            <person name="Kohn T."/>
            <person name="Peeters S.H."/>
            <person name="Heuer A."/>
            <person name="Rast P."/>
            <person name="Oberbeckmann S."/>
            <person name="Bunk B."/>
            <person name="Jeske O."/>
            <person name="Meyerdierks A."/>
            <person name="Storesund J.E."/>
            <person name="Kallscheuer N."/>
            <person name="Luecker S."/>
            <person name="Lage O.M."/>
            <person name="Pohl T."/>
            <person name="Merkel B.J."/>
            <person name="Hornburger P."/>
            <person name="Mueller R.-W."/>
            <person name="Bruemmer F."/>
            <person name="Labrenz M."/>
            <person name="Spormann A.M."/>
            <person name="Op den Camp H."/>
            <person name="Overmann J."/>
            <person name="Amann R."/>
            <person name="Jetten M.S.M."/>
            <person name="Mascher T."/>
            <person name="Medema M.H."/>
            <person name="Devos D.P."/>
            <person name="Kaster A.-K."/>
            <person name="Ovreas L."/>
            <person name="Rohde M."/>
            <person name="Galperin M.Y."/>
            <person name="Jogler C."/>
        </authorList>
    </citation>
    <scope>NUCLEOTIDE SEQUENCE [LARGE SCALE GENOMIC DNA]</scope>
    <source>
        <strain evidence="3 4">Pla85_3_4</strain>
    </source>
</reference>
<evidence type="ECO:0000259" key="2">
    <source>
        <dbReference type="Pfam" id="PF04151"/>
    </source>
</evidence>
<dbReference type="Proteomes" id="UP000317648">
    <property type="component" value="Chromosome"/>
</dbReference>
<evidence type="ECO:0000256" key="1">
    <source>
        <dbReference type="SAM" id="SignalP"/>
    </source>
</evidence>
<sequence precursor="true">MLQRPALTIVCAALCGAFPLAALAQFPAARLGAVSPTGIQAGQAVELVLAGSDLDDVQTLRFSHPGITARQKLAEPNGFDKTPLPLDGVFEVQAAANVPPGAYEVRAEGKYGVSNPRWFFVGAIAEHQETEPNNQADAANTIALPAAVSGSSQAAADVDYYAVEAAAGQRIVINCLSRRIDSRMDLVVVVLDPQGRVLANSRDEVQGDPLIDFTAPRADRYLVKVYDTVYEGGPDYFYRLVIGSQPHIDYVFPPASLPGNGQFTIYGRNLPGGQNAGVSLDGAALQKLNVTVPIPAAPQLNVDSGIDAAAGSVDGTTWRLASPQGLSNAVLLSTARAKVVLETEPNNNDQQSQKLTLPCEAAGQFYPQRDRDWYEFEAKEGEQFSLEVISQRLGVKSNPALLLMQVVPPGEDEKEPTLKILQQSENSGDSEGGNEVATLNEDPQLQFTAPADGTYRVLVYDLRASLRDDPRLVYRLLVRQAQPDFRLTAAAEFSYAAVNLRPGDQTAVRVAAFRSDGFDGEIRVTAAGLPPGVTASEAVIGPGKTAAAIILKAAPNAAPGTSSLKVTGTAKVGAANVVREARLATPKWSQPYVANNQPQMQLESRLTPTLAVSVLKDTPAPMTAFEAGAAAPYETSRGGILKIPYTRSGPFTGKILQAEVVDLPPNVTSVRADITAAKGEIELKVLAAAVPGTYTLYLDGLAEKVDHSRNPEAAAAAALRQKEVDGFHTAALAEAKAAADAKTVADKGVVDGKTAVTQATTAQVAAAAKKTAADTALATATAAVAPAKAAVTAKPEDAAAKTALAAAEKAVVDAATAAKAAADGLTAADKALLDAQTALTAAEKVQAEADALAIAMKEKADAATLLKAETDKQKTALDAAAKPTPVNVPVVSSSFVLTITESPITLTPLAAATVTQGEKIEIPVTFARKYGYTAAVTVTQVTSPAVPGLSIPNLSIGPNQTQGKLALSTTTATPEGPHTLLLRLAMSFNGQNVQIEEPLTITIKKAPPKP</sequence>
<dbReference type="EMBL" id="CP036433">
    <property type="protein sequence ID" value="QDU93689.1"/>
    <property type="molecule type" value="Genomic_DNA"/>
</dbReference>
<dbReference type="Gene3D" id="2.60.120.380">
    <property type="match status" value="2"/>
</dbReference>
<name>A0A518DPD3_9BACT</name>
<dbReference type="Pfam" id="PF04151">
    <property type="entry name" value="PPC"/>
    <property type="match status" value="1"/>
</dbReference>
<dbReference type="RefSeq" id="WP_145050803.1">
    <property type="nucleotide sequence ID" value="NZ_CP036433.1"/>
</dbReference>
<evidence type="ECO:0000313" key="4">
    <source>
        <dbReference type="Proteomes" id="UP000317648"/>
    </source>
</evidence>
<feature type="signal peptide" evidence="1">
    <location>
        <begin position="1"/>
        <end position="24"/>
    </location>
</feature>
<gene>
    <name evidence="3" type="ORF">Pla8534_14700</name>
</gene>
<dbReference type="KEGG" id="lcre:Pla8534_14700"/>
<dbReference type="OrthoDB" id="237792at2"/>
<keyword evidence="1" id="KW-0732">Signal</keyword>